<dbReference type="AlphaFoldDB" id="A0A834SDI0"/>
<name>A0A834SDI0_9FABA</name>
<dbReference type="Proteomes" id="UP000634136">
    <property type="component" value="Unassembled WGS sequence"/>
</dbReference>
<sequence length="128" mass="14276">MQDDGDAGEAGVDVDDIENRTWRGDASDFLPLDIEAAFETLAIVIRSFNFIVLPAITLNSGINEEEIFESFRRICFLLEAANRGVDVAEFGWLMLRNLDFGGNGMMIIIISFIRCHCNGGFLRCHGIE</sequence>
<comment type="caution">
    <text evidence="1">The sequence shown here is derived from an EMBL/GenBank/DDBJ whole genome shotgun (WGS) entry which is preliminary data.</text>
</comment>
<protein>
    <submittedName>
        <fullName evidence="1">Uncharacterized protein</fullName>
    </submittedName>
</protein>
<dbReference type="EMBL" id="JAAIUW010000013">
    <property type="protein sequence ID" value="KAF7801312.1"/>
    <property type="molecule type" value="Genomic_DNA"/>
</dbReference>
<keyword evidence="2" id="KW-1185">Reference proteome</keyword>
<evidence type="ECO:0000313" key="2">
    <source>
        <dbReference type="Proteomes" id="UP000634136"/>
    </source>
</evidence>
<evidence type="ECO:0000313" key="1">
    <source>
        <dbReference type="EMBL" id="KAF7801312.1"/>
    </source>
</evidence>
<accession>A0A834SDI0</accession>
<organism evidence="1 2">
    <name type="scientific">Senna tora</name>
    <dbReference type="NCBI Taxonomy" id="362788"/>
    <lineage>
        <taxon>Eukaryota</taxon>
        <taxon>Viridiplantae</taxon>
        <taxon>Streptophyta</taxon>
        <taxon>Embryophyta</taxon>
        <taxon>Tracheophyta</taxon>
        <taxon>Spermatophyta</taxon>
        <taxon>Magnoliopsida</taxon>
        <taxon>eudicotyledons</taxon>
        <taxon>Gunneridae</taxon>
        <taxon>Pentapetalae</taxon>
        <taxon>rosids</taxon>
        <taxon>fabids</taxon>
        <taxon>Fabales</taxon>
        <taxon>Fabaceae</taxon>
        <taxon>Caesalpinioideae</taxon>
        <taxon>Cassia clade</taxon>
        <taxon>Senna</taxon>
    </lineage>
</organism>
<proteinExistence type="predicted"/>
<gene>
    <name evidence="1" type="ORF">G2W53_040423</name>
</gene>
<reference evidence="1" key="1">
    <citation type="submission" date="2020-09" db="EMBL/GenBank/DDBJ databases">
        <title>Genome-Enabled Discovery of Anthraquinone Biosynthesis in Senna tora.</title>
        <authorList>
            <person name="Kang S.-H."/>
            <person name="Pandey R.P."/>
            <person name="Lee C.-M."/>
            <person name="Sim J.-S."/>
            <person name="Jeong J.-T."/>
            <person name="Choi B.-S."/>
            <person name="Jung M."/>
            <person name="Ginzburg D."/>
            <person name="Zhao K."/>
            <person name="Won S.Y."/>
            <person name="Oh T.-J."/>
            <person name="Yu Y."/>
            <person name="Kim N.-H."/>
            <person name="Lee O.R."/>
            <person name="Lee T.-H."/>
            <person name="Bashyal P."/>
            <person name="Kim T.-S."/>
            <person name="Lee W.-H."/>
            <person name="Kawkins C."/>
            <person name="Kim C.-K."/>
            <person name="Kim J.S."/>
            <person name="Ahn B.O."/>
            <person name="Rhee S.Y."/>
            <person name="Sohng J.K."/>
        </authorList>
    </citation>
    <scope>NUCLEOTIDE SEQUENCE</scope>
    <source>
        <tissue evidence="1">Leaf</tissue>
    </source>
</reference>